<dbReference type="EnsemblMetazoa" id="PPAI003600-RA">
    <property type="protein sequence ID" value="PPAI003600-PA"/>
    <property type="gene ID" value="PPAI003600"/>
</dbReference>
<dbReference type="EMBL" id="AJVK01012515">
    <property type="status" value="NOT_ANNOTATED_CDS"/>
    <property type="molecule type" value="Genomic_DNA"/>
</dbReference>
<name>A0A1B0D7S7_PHLPP</name>
<reference evidence="2" key="1">
    <citation type="submission" date="2022-08" db="UniProtKB">
        <authorList>
            <consortium name="EnsemblMetazoa"/>
        </authorList>
    </citation>
    <scope>IDENTIFICATION</scope>
    <source>
        <strain evidence="2">Israel</strain>
    </source>
</reference>
<sequence length="121" mass="13349">MGKFRSKLKSHSKGKRWAPGHSAVTNPQNFKHRSKAKSRFFQPNLSLSTQDAGKSALTLDAVMQHEARQIYASGQADPTVKDIALSMRSVSLDDMMTESAGKTFKTFATNYTDCTNASFSK</sequence>
<evidence type="ECO:0000313" key="2">
    <source>
        <dbReference type="EnsemblMetazoa" id="PPAI003600-PA"/>
    </source>
</evidence>
<dbReference type="AlphaFoldDB" id="A0A1B0D7S7"/>
<dbReference type="VEuPathDB" id="VectorBase:PPAI003600"/>
<protein>
    <submittedName>
        <fullName evidence="2">Uncharacterized protein</fullName>
    </submittedName>
</protein>
<dbReference type="Proteomes" id="UP000092462">
    <property type="component" value="Unassembled WGS sequence"/>
</dbReference>
<evidence type="ECO:0000256" key="1">
    <source>
        <dbReference type="SAM" id="MobiDB-lite"/>
    </source>
</evidence>
<feature type="compositionally biased region" description="Basic residues" evidence="1">
    <location>
        <begin position="1"/>
        <end position="18"/>
    </location>
</feature>
<evidence type="ECO:0000313" key="3">
    <source>
        <dbReference type="Proteomes" id="UP000092462"/>
    </source>
</evidence>
<dbReference type="VEuPathDB" id="VectorBase:PPAPM1_009616"/>
<feature type="region of interest" description="Disordered" evidence="1">
    <location>
        <begin position="1"/>
        <end position="43"/>
    </location>
</feature>
<proteinExistence type="predicted"/>
<keyword evidence="3" id="KW-1185">Reference proteome</keyword>
<accession>A0A1B0D7S7</accession>
<organism evidence="2 3">
    <name type="scientific">Phlebotomus papatasi</name>
    <name type="common">Sandfly</name>
    <dbReference type="NCBI Taxonomy" id="29031"/>
    <lineage>
        <taxon>Eukaryota</taxon>
        <taxon>Metazoa</taxon>
        <taxon>Ecdysozoa</taxon>
        <taxon>Arthropoda</taxon>
        <taxon>Hexapoda</taxon>
        <taxon>Insecta</taxon>
        <taxon>Pterygota</taxon>
        <taxon>Neoptera</taxon>
        <taxon>Endopterygota</taxon>
        <taxon>Diptera</taxon>
        <taxon>Nematocera</taxon>
        <taxon>Psychodoidea</taxon>
        <taxon>Psychodidae</taxon>
        <taxon>Phlebotomus</taxon>
        <taxon>Phlebotomus</taxon>
    </lineage>
</organism>